<dbReference type="EMBL" id="KI925463">
    <property type="protein sequence ID" value="ETW77297.1"/>
    <property type="molecule type" value="Genomic_DNA"/>
</dbReference>
<evidence type="ECO:0000313" key="2">
    <source>
        <dbReference type="EMBL" id="ETW77297.1"/>
    </source>
</evidence>
<protein>
    <submittedName>
        <fullName evidence="2">Uncharacterized protein</fullName>
    </submittedName>
</protein>
<keyword evidence="1" id="KW-0812">Transmembrane</keyword>
<evidence type="ECO:0000313" key="3">
    <source>
        <dbReference type="Proteomes" id="UP000030671"/>
    </source>
</evidence>
<feature type="transmembrane region" description="Helical" evidence="1">
    <location>
        <begin position="20"/>
        <end position="37"/>
    </location>
</feature>
<keyword evidence="1" id="KW-0472">Membrane</keyword>
<sequence>MSPARPVRLLLDLTPSVRVRAYIMYICACFLFFYNFVHTPNVDTISLTRRELRLWDASFLQTVHTTAVRPREGWLSASLSQRWIL</sequence>
<dbReference type="RefSeq" id="XP_009550819.1">
    <property type="nucleotide sequence ID" value="XM_009552524.1"/>
</dbReference>
<organism evidence="2 3">
    <name type="scientific">Heterobasidion irregulare (strain TC 32-1)</name>
    <dbReference type="NCBI Taxonomy" id="747525"/>
    <lineage>
        <taxon>Eukaryota</taxon>
        <taxon>Fungi</taxon>
        <taxon>Dikarya</taxon>
        <taxon>Basidiomycota</taxon>
        <taxon>Agaricomycotina</taxon>
        <taxon>Agaricomycetes</taxon>
        <taxon>Russulales</taxon>
        <taxon>Bondarzewiaceae</taxon>
        <taxon>Heterobasidion</taxon>
        <taxon>Heterobasidion annosum species complex</taxon>
    </lineage>
</organism>
<dbReference type="HOGENOM" id="CLU_2512914_0_0_1"/>
<dbReference type="KEGG" id="hir:HETIRDRAFT_326733"/>
<name>W4JUU8_HETIT</name>
<proteinExistence type="predicted"/>
<accession>W4JUU8</accession>
<evidence type="ECO:0000256" key="1">
    <source>
        <dbReference type="SAM" id="Phobius"/>
    </source>
</evidence>
<reference evidence="2 3" key="1">
    <citation type="journal article" date="2012" name="New Phytol.">
        <title>Insight into trade-off between wood decay and parasitism from the genome of a fungal forest pathogen.</title>
        <authorList>
            <person name="Olson A."/>
            <person name="Aerts A."/>
            <person name="Asiegbu F."/>
            <person name="Belbahri L."/>
            <person name="Bouzid O."/>
            <person name="Broberg A."/>
            <person name="Canback B."/>
            <person name="Coutinho P.M."/>
            <person name="Cullen D."/>
            <person name="Dalman K."/>
            <person name="Deflorio G."/>
            <person name="van Diepen L.T."/>
            <person name="Dunand C."/>
            <person name="Duplessis S."/>
            <person name="Durling M."/>
            <person name="Gonthier P."/>
            <person name="Grimwood J."/>
            <person name="Fossdal C.G."/>
            <person name="Hansson D."/>
            <person name="Henrissat B."/>
            <person name="Hietala A."/>
            <person name="Himmelstrand K."/>
            <person name="Hoffmeister D."/>
            <person name="Hogberg N."/>
            <person name="James T.Y."/>
            <person name="Karlsson M."/>
            <person name="Kohler A."/>
            <person name="Kues U."/>
            <person name="Lee Y.H."/>
            <person name="Lin Y.C."/>
            <person name="Lind M."/>
            <person name="Lindquist E."/>
            <person name="Lombard V."/>
            <person name="Lucas S."/>
            <person name="Lunden K."/>
            <person name="Morin E."/>
            <person name="Murat C."/>
            <person name="Park J."/>
            <person name="Raffaello T."/>
            <person name="Rouze P."/>
            <person name="Salamov A."/>
            <person name="Schmutz J."/>
            <person name="Solheim H."/>
            <person name="Stahlberg J."/>
            <person name="Velez H."/>
            <person name="de Vries R.P."/>
            <person name="Wiebenga A."/>
            <person name="Woodward S."/>
            <person name="Yakovlev I."/>
            <person name="Garbelotto M."/>
            <person name="Martin F."/>
            <person name="Grigoriev I.V."/>
            <person name="Stenlid J."/>
        </authorList>
    </citation>
    <scope>NUCLEOTIDE SEQUENCE [LARGE SCALE GENOMIC DNA]</scope>
    <source>
        <strain evidence="2 3">TC 32-1</strain>
    </source>
</reference>
<dbReference type="InParanoid" id="W4JUU8"/>
<keyword evidence="3" id="KW-1185">Reference proteome</keyword>
<dbReference type="AlphaFoldDB" id="W4JUU8"/>
<gene>
    <name evidence="2" type="ORF">HETIRDRAFT_326733</name>
</gene>
<keyword evidence="1" id="KW-1133">Transmembrane helix</keyword>
<dbReference type="Proteomes" id="UP000030671">
    <property type="component" value="Unassembled WGS sequence"/>
</dbReference>
<dbReference type="GeneID" id="20671266"/>